<feature type="binding site" description="axial binding residue" evidence="14">
    <location>
        <position position="139"/>
    </location>
    <ligand>
        <name>heme</name>
        <dbReference type="ChEBI" id="CHEBI:30413"/>
        <label>3</label>
    </ligand>
    <ligandPart>
        <name>Fe</name>
        <dbReference type="ChEBI" id="CHEBI:18248"/>
    </ligandPart>
</feature>
<dbReference type="InterPro" id="IPR024717">
    <property type="entry name" value="NapC/NirT/NrfH"/>
</dbReference>
<dbReference type="InterPro" id="IPR036280">
    <property type="entry name" value="Multihaem_cyt_sf"/>
</dbReference>
<dbReference type="InterPro" id="IPR005126">
    <property type="entry name" value="NapC/NirT_cyt_c_N"/>
</dbReference>
<feature type="binding site" description="axial binding residue" evidence="14">
    <location>
        <position position="52"/>
    </location>
    <ligand>
        <name>heme</name>
        <dbReference type="ChEBI" id="CHEBI:30413"/>
        <label>1</label>
    </ligand>
    <ligandPart>
        <name>Fe</name>
        <dbReference type="ChEBI" id="CHEBI:18248"/>
    </ligandPart>
</feature>
<keyword evidence="8 12" id="KW-0249">Electron transport</keyword>
<keyword evidence="6 15" id="KW-0812">Transmembrane</keyword>
<dbReference type="PANTHER" id="PTHR30333">
    <property type="entry name" value="CYTOCHROME C-TYPE PROTEIN"/>
    <property type="match status" value="1"/>
</dbReference>
<dbReference type="EMBL" id="CP011412">
    <property type="protein sequence ID" value="AKH20474.1"/>
    <property type="molecule type" value="Genomic_DNA"/>
</dbReference>
<dbReference type="OrthoDB" id="9782159at2"/>
<feature type="domain" description="NapC/NirT cytochrome c N-terminal" evidence="16">
    <location>
        <begin position="11"/>
        <end position="180"/>
    </location>
</feature>
<dbReference type="GO" id="GO:0046872">
    <property type="term" value="F:metal ion binding"/>
    <property type="evidence" value="ECO:0007669"/>
    <property type="project" value="UniProtKB-KW"/>
</dbReference>
<comment type="PTM">
    <text evidence="12">Binds 4 heme groups per subunit.</text>
</comment>
<feature type="binding site" description="covalent" evidence="13">
    <location>
        <position position="49"/>
    </location>
    <ligand>
        <name>heme</name>
        <dbReference type="ChEBI" id="CHEBI:30413"/>
        <label>1</label>
    </ligand>
</feature>
<dbReference type="Pfam" id="PF03264">
    <property type="entry name" value="Cytochrom_NNT"/>
    <property type="match status" value="1"/>
</dbReference>
<dbReference type="GO" id="GO:0005886">
    <property type="term" value="C:plasma membrane"/>
    <property type="evidence" value="ECO:0007669"/>
    <property type="project" value="UniProtKB-SubCell"/>
</dbReference>
<dbReference type="Proteomes" id="UP000034410">
    <property type="component" value="Chromosome"/>
</dbReference>
<feature type="binding site" description="covalent" evidence="13">
    <location>
        <position position="167"/>
    </location>
    <ligand>
        <name>heme</name>
        <dbReference type="ChEBI" id="CHEBI:30413"/>
        <label>4</label>
    </ligand>
</feature>
<evidence type="ECO:0000256" key="15">
    <source>
        <dbReference type="SAM" id="Phobius"/>
    </source>
</evidence>
<gene>
    <name evidence="17" type="ORF">AAY24_09050</name>
</gene>
<feature type="binding site" description="axial binding residue" evidence="14">
    <location>
        <position position="97"/>
    </location>
    <ligand>
        <name>heme</name>
        <dbReference type="ChEBI" id="CHEBI:30413"/>
        <label>1</label>
    </ligand>
    <ligandPart>
        <name>Fe</name>
        <dbReference type="ChEBI" id="CHEBI:18248"/>
    </ligandPart>
</feature>
<dbReference type="PATRIC" id="fig|1543721.4.peg.1871"/>
<feature type="binding site" description="axial binding residue" evidence="14">
    <location>
        <position position="79"/>
    </location>
    <ligand>
        <name>heme</name>
        <dbReference type="ChEBI" id="CHEBI:30413"/>
        <label>2</label>
    </ligand>
    <ligandPart>
        <name>Fe</name>
        <dbReference type="ChEBI" id="CHEBI:18248"/>
    </ligandPart>
</feature>
<keyword evidence="9 15" id="KW-1133">Transmembrane helix</keyword>
<feature type="binding site" evidence="13">
    <location>
        <position position="97"/>
    </location>
    <ligand>
        <name>a menaquinol</name>
        <dbReference type="ChEBI" id="CHEBI:18151"/>
    </ligand>
</feature>
<evidence type="ECO:0000256" key="8">
    <source>
        <dbReference type="ARBA" id="ARBA00022982"/>
    </source>
</evidence>
<feature type="binding site" description="covalent" evidence="13">
    <location>
        <position position="170"/>
    </location>
    <ligand>
        <name>heme</name>
        <dbReference type="ChEBI" id="CHEBI:30413"/>
        <label>4</label>
    </ligand>
</feature>
<dbReference type="GO" id="GO:0009055">
    <property type="term" value="F:electron transfer activity"/>
    <property type="evidence" value="ECO:0007669"/>
    <property type="project" value="TreeGrafter"/>
</dbReference>
<proteinExistence type="inferred from homology"/>
<protein>
    <recommendedName>
        <fullName evidence="12">Cytochrome c-type protein</fullName>
    </recommendedName>
</protein>
<keyword evidence="3 12" id="KW-0813">Transport</keyword>
<keyword evidence="5 12" id="KW-0349">Heme</keyword>
<keyword evidence="4" id="KW-1003">Cell membrane</keyword>
<dbReference type="PIRSF" id="PIRSF000013">
    <property type="entry name" value="4_hem_cytochrm_NapC"/>
    <property type="match status" value="1"/>
</dbReference>
<dbReference type="Gene3D" id="1.10.3820.10">
    <property type="entry name" value="Di-heme elbow motif domain"/>
    <property type="match status" value="1"/>
</dbReference>
<dbReference type="GO" id="GO:0009061">
    <property type="term" value="P:anaerobic respiration"/>
    <property type="evidence" value="ECO:0007669"/>
    <property type="project" value="TreeGrafter"/>
</dbReference>
<evidence type="ECO:0000256" key="12">
    <source>
        <dbReference type="PIRNR" id="PIRNR000013"/>
    </source>
</evidence>
<dbReference type="GO" id="GO:0019333">
    <property type="term" value="P:denitrification pathway"/>
    <property type="evidence" value="ECO:0007669"/>
    <property type="project" value="InterPro"/>
</dbReference>
<evidence type="ECO:0000256" key="3">
    <source>
        <dbReference type="ARBA" id="ARBA00022448"/>
    </source>
</evidence>
<dbReference type="PANTHER" id="PTHR30333:SF1">
    <property type="entry name" value="CYTOCHROME C-TYPE PROTEIN NAPC"/>
    <property type="match status" value="1"/>
</dbReference>
<reference evidence="17 18" key="1">
    <citation type="journal article" date="2015" name="Genome Announc.">
        <title>Complete Genome Sequence of Sedimenticola thiotaurini Strain SIP-G1, a Polyphosphate- and Polyhydroxyalkanoate-Accumulating Sulfur-Oxidizing Gammaproteobacterium Isolated from Salt Marsh Sediments.</title>
        <authorList>
            <person name="Flood B.E."/>
            <person name="Jones D.S."/>
            <person name="Bailey J.V."/>
        </authorList>
    </citation>
    <scope>NUCLEOTIDE SEQUENCE [LARGE SCALE GENOMIC DNA]</scope>
    <source>
        <strain evidence="17 18">SIP-G1</strain>
    </source>
</reference>
<accession>A0A0F7JYT1</accession>
<keyword evidence="7 12" id="KW-0479">Metal-binding</keyword>
<evidence type="ECO:0000256" key="1">
    <source>
        <dbReference type="ARBA" id="ARBA00004162"/>
    </source>
</evidence>
<feature type="binding site" description="covalent" evidence="13">
    <location>
        <position position="46"/>
    </location>
    <ligand>
        <name>heme</name>
        <dbReference type="ChEBI" id="CHEBI:30413"/>
        <label>1</label>
    </ligand>
</feature>
<evidence type="ECO:0000256" key="9">
    <source>
        <dbReference type="ARBA" id="ARBA00022989"/>
    </source>
</evidence>
<evidence type="ECO:0000256" key="7">
    <source>
        <dbReference type="ARBA" id="ARBA00022723"/>
    </source>
</evidence>
<dbReference type="GO" id="GO:0020037">
    <property type="term" value="F:heme binding"/>
    <property type="evidence" value="ECO:0007669"/>
    <property type="project" value="InterPro"/>
</dbReference>
<evidence type="ECO:0000256" key="5">
    <source>
        <dbReference type="ARBA" id="ARBA00022617"/>
    </source>
</evidence>
<dbReference type="AlphaFoldDB" id="A0A0F7JYT1"/>
<evidence type="ECO:0000256" key="13">
    <source>
        <dbReference type="PIRSR" id="PIRSR000013-1"/>
    </source>
</evidence>
<feature type="binding site" description="covalent" evidence="13">
    <location>
        <position position="138"/>
    </location>
    <ligand>
        <name>heme</name>
        <dbReference type="ChEBI" id="CHEBI:30413"/>
        <label>3</label>
    </ligand>
</feature>
<evidence type="ECO:0000256" key="2">
    <source>
        <dbReference type="ARBA" id="ARBA00007395"/>
    </source>
</evidence>
<keyword evidence="11 15" id="KW-0472">Membrane</keyword>
<dbReference type="FunFam" id="1.10.3820.10:FF:000001">
    <property type="entry name" value="Cytochrome c-type protein"/>
    <property type="match status" value="1"/>
</dbReference>
<comment type="subcellular location">
    <subcellularLocation>
        <location evidence="1">Cell membrane</location>
        <topology evidence="1">Single-pass membrane protein</topology>
    </subcellularLocation>
</comment>
<feature type="transmembrane region" description="Helical" evidence="15">
    <location>
        <begin position="16"/>
        <end position="37"/>
    </location>
</feature>
<sequence>MAGSSSGQSTSRTKMAVILGLVFIAGIIFTGLFNIGLSSTNEMEFCTSCHSMQVNLEEYKESAHYLNTSGVRATCSDCHVPKEFGPKIVAKVVAVKDVFHEIIGTIDTREKFEAHRWDMASRVWAKMKATDSRECRSCHNFDQMDLSSQSRIARKRHSKAVDEGLTCIDCHKGIAHMEPDEPEEPSEDRG</sequence>
<feature type="binding site" description="axial binding residue" evidence="14">
    <location>
        <position position="171"/>
    </location>
    <ligand>
        <name>heme</name>
        <dbReference type="ChEBI" id="CHEBI:30413"/>
        <label>4</label>
    </ligand>
    <ligandPart>
        <name>Fe</name>
        <dbReference type="ChEBI" id="CHEBI:18248"/>
    </ligandPart>
</feature>
<keyword evidence="10 12" id="KW-0408">Iron</keyword>
<evidence type="ECO:0000256" key="6">
    <source>
        <dbReference type="ARBA" id="ARBA00022692"/>
    </source>
</evidence>
<evidence type="ECO:0000256" key="14">
    <source>
        <dbReference type="PIRSR" id="PIRSR000013-2"/>
    </source>
</evidence>
<dbReference type="KEGG" id="seds:AAY24_09050"/>
<feature type="binding site" description="axial binding residue" evidence="14">
    <location>
        <position position="176"/>
    </location>
    <ligand>
        <name>heme</name>
        <dbReference type="ChEBI" id="CHEBI:30413"/>
        <label>2</label>
    </ligand>
    <ligandPart>
        <name>Fe</name>
        <dbReference type="ChEBI" id="CHEBI:18248"/>
    </ligandPart>
</feature>
<evidence type="ECO:0000313" key="18">
    <source>
        <dbReference type="Proteomes" id="UP000034410"/>
    </source>
</evidence>
<feature type="binding site" description="covalent" evidence="13">
    <location>
        <position position="78"/>
    </location>
    <ligand>
        <name>heme</name>
        <dbReference type="ChEBI" id="CHEBI:30413"/>
        <label>2</label>
    </ligand>
</feature>
<keyword evidence="18" id="KW-1185">Reference proteome</keyword>
<evidence type="ECO:0000256" key="11">
    <source>
        <dbReference type="ARBA" id="ARBA00023136"/>
    </source>
</evidence>
<feature type="binding site" description="covalent" evidence="13">
    <location>
        <position position="75"/>
    </location>
    <ligand>
        <name>heme</name>
        <dbReference type="ChEBI" id="CHEBI:30413"/>
        <label>2</label>
    </ligand>
</feature>
<name>A0A0F7JYT1_9GAMM</name>
<organism evidence="17 18">
    <name type="scientific">Sedimenticola thiotaurini</name>
    <dbReference type="NCBI Taxonomy" id="1543721"/>
    <lineage>
        <taxon>Bacteria</taxon>
        <taxon>Pseudomonadati</taxon>
        <taxon>Pseudomonadota</taxon>
        <taxon>Gammaproteobacteria</taxon>
        <taxon>Chromatiales</taxon>
        <taxon>Sedimenticolaceae</taxon>
        <taxon>Sedimenticola</taxon>
    </lineage>
</organism>
<evidence type="ECO:0000259" key="16">
    <source>
        <dbReference type="Pfam" id="PF03264"/>
    </source>
</evidence>
<dbReference type="SUPFAM" id="SSF48695">
    <property type="entry name" value="Multiheme cytochromes"/>
    <property type="match status" value="1"/>
</dbReference>
<comment type="similarity">
    <text evidence="2">Belongs to the NapC/NirT/NrfH family.</text>
</comment>
<dbReference type="InterPro" id="IPR038266">
    <property type="entry name" value="NapC/NirT_cytc_sf"/>
</dbReference>
<evidence type="ECO:0000256" key="10">
    <source>
        <dbReference type="ARBA" id="ARBA00023004"/>
    </source>
</evidence>
<dbReference type="InterPro" id="IPR051174">
    <property type="entry name" value="Cytochrome_c-type_ET"/>
</dbReference>
<feature type="binding site" description="covalent" evidence="13">
    <location>
        <position position="135"/>
    </location>
    <ligand>
        <name>heme</name>
        <dbReference type="ChEBI" id="CHEBI:30413"/>
        <label>3</label>
    </ligand>
</feature>
<evidence type="ECO:0000313" key="17">
    <source>
        <dbReference type="EMBL" id="AKH20474.1"/>
    </source>
</evidence>
<evidence type="ECO:0000256" key="4">
    <source>
        <dbReference type="ARBA" id="ARBA00022475"/>
    </source>
</evidence>
<comment type="cofactor">
    <cofactor evidence="13">
        <name>heme</name>
        <dbReference type="ChEBI" id="CHEBI:30413"/>
    </cofactor>
    <text evidence="13">Binds 4 heme groups per subunit.</text>
</comment>